<dbReference type="PANTHER" id="PTHR43369:SF2">
    <property type="entry name" value="PHOSPHORIBOSYLGLYCINAMIDE FORMYLTRANSFERASE"/>
    <property type="match status" value="1"/>
</dbReference>
<evidence type="ECO:0000256" key="5">
    <source>
        <dbReference type="SAM" id="MobiDB-lite"/>
    </source>
</evidence>
<dbReference type="UniPathway" id="UPA00074">
    <property type="reaction ID" value="UER00126"/>
</dbReference>
<feature type="region of interest" description="Disordered" evidence="5">
    <location>
        <begin position="201"/>
        <end position="237"/>
    </location>
</feature>
<sequence>MAARLAVLISGNGSNLQAIIDAIRMKALDAEIVVVVSNRKNAFGLVRAEKAGIPTRYFPLKPYTDAGRPRSEYDADLAQLVAEYRPDWVVLAGWMHILSKAFLERFPYRVVNLHPALPGQFPGAHAIADAFAAFQRGEIKQTGCMVHLVPDEAVDAGPVIGVAEVPIYRTDTLETLTERMHQVEHRLLVQSLQRLIIGDEEEVLDDEEDEEKNNEERISSGKGGKRRKNTRRHLEAE</sequence>
<dbReference type="GO" id="GO:0004644">
    <property type="term" value="F:phosphoribosylglycinamide formyltransferase activity"/>
    <property type="evidence" value="ECO:0007669"/>
    <property type="project" value="UniProtKB-UniRule"/>
</dbReference>
<proteinExistence type="inferred from homology"/>
<keyword evidence="3 4" id="KW-0658">Purine biosynthesis</keyword>
<dbReference type="GO" id="GO:0005737">
    <property type="term" value="C:cytoplasm"/>
    <property type="evidence" value="ECO:0007669"/>
    <property type="project" value="TreeGrafter"/>
</dbReference>
<dbReference type="SUPFAM" id="SSF53328">
    <property type="entry name" value="Formyltransferase"/>
    <property type="match status" value="1"/>
</dbReference>
<dbReference type="GO" id="GO:0006189">
    <property type="term" value="P:'de novo' IMP biosynthetic process"/>
    <property type="evidence" value="ECO:0007669"/>
    <property type="project" value="UniProtKB-UniRule"/>
</dbReference>
<gene>
    <name evidence="4 7" type="primary">purN</name>
    <name evidence="7" type="ORF">ENQ20_13510</name>
</gene>
<dbReference type="AlphaFoldDB" id="A0A7C1JR18"/>
<dbReference type="Gene3D" id="3.40.50.170">
    <property type="entry name" value="Formyl transferase, N-terminal domain"/>
    <property type="match status" value="1"/>
</dbReference>
<feature type="binding site" evidence="4">
    <location>
        <position position="70"/>
    </location>
    <ligand>
        <name>(6R)-10-formyltetrahydrofolate</name>
        <dbReference type="ChEBI" id="CHEBI:195366"/>
    </ligand>
</feature>
<evidence type="ECO:0000256" key="4">
    <source>
        <dbReference type="HAMAP-Rule" id="MF_01930"/>
    </source>
</evidence>
<dbReference type="InterPro" id="IPR036477">
    <property type="entry name" value="Formyl_transf_N_sf"/>
</dbReference>
<feature type="binding site" evidence="4">
    <location>
        <position position="112"/>
    </location>
    <ligand>
        <name>(6R)-10-formyltetrahydrofolate</name>
        <dbReference type="ChEBI" id="CHEBI:195366"/>
    </ligand>
</feature>
<feature type="binding site" evidence="4">
    <location>
        <begin position="13"/>
        <end position="15"/>
    </location>
    <ligand>
        <name>N(1)-(5-phospho-beta-D-ribosyl)glycinamide</name>
        <dbReference type="ChEBI" id="CHEBI:143788"/>
    </ligand>
</feature>
<dbReference type="HAMAP" id="MF_01930">
    <property type="entry name" value="PurN"/>
    <property type="match status" value="1"/>
</dbReference>
<feature type="domain" description="Formyl transferase N-terminal" evidence="6">
    <location>
        <begin position="4"/>
        <end position="191"/>
    </location>
</feature>
<keyword evidence="2 4" id="KW-0808">Transferase</keyword>
<dbReference type="NCBIfam" id="TIGR00639">
    <property type="entry name" value="PurN"/>
    <property type="match status" value="1"/>
</dbReference>
<comment type="function">
    <text evidence="4">Catalyzes the transfer of a formyl group from 10-formyltetrahydrofolate to 5-phospho-ribosyl-glycinamide (GAR), producing 5-phospho-ribosyl-N-formylglycinamide (FGAR) and tetrahydrofolate.</text>
</comment>
<comment type="similarity">
    <text evidence="4">Belongs to the GART family.</text>
</comment>
<feature type="compositionally biased region" description="Acidic residues" evidence="5">
    <location>
        <begin position="201"/>
        <end position="213"/>
    </location>
</feature>
<comment type="pathway">
    <text evidence="1 4">Purine metabolism; IMP biosynthesis via de novo pathway; N(2)-formyl-N(1)-(5-phospho-D-ribosyl)glycinamide from N(1)-(5-phospho-D-ribosyl)glycinamide (10-formyl THF route): step 1/1.</text>
</comment>
<evidence type="ECO:0000313" key="7">
    <source>
        <dbReference type="EMBL" id="HDX32485.1"/>
    </source>
</evidence>
<protein>
    <recommendedName>
        <fullName evidence="4">Phosphoribosylglycinamide formyltransferase</fullName>
        <ecNumber evidence="4">2.1.2.2</ecNumber>
    </recommendedName>
    <alternativeName>
        <fullName evidence="4">5'-phosphoribosylglycinamide transformylase</fullName>
    </alternativeName>
    <alternativeName>
        <fullName evidence="4">GAR transformylase</fullName>
        <shortName evidence="4">GART</shortName>
    </alternativeName>
</protein>
<feature type="active site" description="Proton donor" evidence="4">
    <location>
        <position position="114"/>
    </location>
</feature>
<feature type="site" description="Raises pKa of active site His" evidence="4">
    <location>
        <position position="155"/>
    </location>
</feature>
<name>A0A7C1JR18_9CHLR</name>
<comment type="caution">
    <text evidence="4">Lacks conserved residue(s) required for the propagation of feature annotation.</text>
</comment>
<dbReference type="EC" id="2.1.2.2" evidence="4"/>
<reference evidence="7" key="1">
    <citation type="journal article" date="2020" name="mSystems">
        <title>Genome- and Community-Level Interaction Insights into Carbon Utilization and Element Cycling Functions of Hydrothermarchaeota in Hydrothermal Sediment.</title>
        <authorList>
            <person name="Zhou Z."/>
            <person name="Liu Y."/>
            <person name="Xu W."/>
            <person name="Pan J."/>
            <person name="Luo Z.H."/>
            <person name="Li M."/>
        </authorList>
    </citation>
    <scope>NUCLEOTIDE SEQUENCE [LARGE SCALE GENOMIC DNA]</scope>
    <source>
        <strain evidence="7">SpSt-289</strain>
    </source>
</reference>
<evidence type="ECO:0000259" key="6">
    <source>
        <dbReference type="Pfam" id="PF00551"/>
    </source>
</evidence>
<evidence type="ECO:0000256" key="1">
    <source>
        <dbReference type="ARBA" id="ARBA00005054"/>
    </source>
</evidence>
<dbReference type="CDD" id="cd08645">
    <property type="entry name" value="FMT_core_GART"/>
    <property type="match status" value="1"/>
</dbReference>
<dbReference type="Pfam" id="PF00551">
    <property type="entry name" value="Formyl_trans_N"/>
    <property type="match status" value="1"/>
</dbReference>
<dbReference type="InterPro" id="IPR004607">
    <property type="entry name" value="GART"/>
</dbReference>
<organism evidence="7">
    <name type="scientific">Caldilinea aerophila</name>
    <dbReference type="NCBI Taxonomy" id="133453"/>
    <lineage>
        <taxon>Bacteria</taxon>
        <taxon>Bacillati</taxon>
        <taxon>Chloroflexota</taxon>
        <taxon>Caldilineae</taxon>
        <taxon>Caldilineales</taxon>
        <taxon>Caldilineaceae</taxon>
        <taxon>Caldilinea</taxon>
    </lineage>
</organism>
<comment type="catalytic activity">
    <reaction evidence="4">
        <text>N(1)-(5-phospho-beta-D-ribosyl)glycinamide + (6R)-10-formyltetrahydrofolate = N(2)-formyl-N(1)-(5-phospho-beta-D-ribosyl)glycinamide + (6S)-5,6,7,8-tetrahydrofolate + H(+)</text>
        <dbReference type="Rhea" id="RHEA:15053"/>
        <dbReference type="ChEBI" id="CHEBI:15378"/>
        <dbReference type="ChEBI" id="CHEBI:57453"/>
        <dbReference type="ChEBI" id="CHEBI:143788"/>
        <dbReference type="ChEBI" id="CHEBI:147286"/>
        <dbReference type="ChEBI" id="CHEBI:195366"/>
        <dbReference type="EC" id="2.1.2.2"/>
    </reaction>
</comment>
<dbReference type="InterPro" id="IPR002376">
    <property type="entry name" value="Formyl_transf_N"/>
</dbReference>
<dbReference type="EMBL" id="DSMG01000135">
    <property type="protein sequence ID" value="HDX32485.1"/>
    <property type="molecule type" value="Genomic_DNA"/>
</dbReference>
<evidence type="ECO:0000256" key="3">
    <source>
        <dbReference type="ARBA" id="ARBA00022755"/>
    </source>
</evidence>
<evidence type="ECO:0000256" key="2">
    <source>
        <dbReference type="ARBA" id="ARBA00022679"/>
    </source>
</evidence>
<dbReference type="PANTHER" id="PTHR43369">
    <property type="entry name" value="PHOSPHORIBOSYLGLYCINAMIDE FORMYLTRANSFERASE"/>
    <property type="match status" value="1"/>
</dbReference>
<comment type="caution">
    <text evidence="7">The sequence shown here is derived from an EMBL/GenBank/DDBJ whole genome shotgun (WGS) entry which is preliminary data.</text>
</comment>
<accession>A0A7C1JR18</accession>